<proteinExistence type="predicted"/>
<dbReference type="InterPro" id="IPR042099">
    <property type="entry name" value="ANL_N_sf"/>
</dbReference>
<dbReference type="Gene3D" id="3.40.50.12780">
    <property type="entry name" value="N-terminal domain of ligase-like"/>
    <property type="match status" value="1"/>
</dbReference>
<dbReference type="Gene3D" id="3.40.50.1820">
    <property type="entry name" value="alpha/beta hydrolase"/>
    <property type="match status" value="1"/>
</dbReference>
<dbReference type="SUPFAM" id="SSF52777">
    <property type="entry name" value="CoA-dependent acyltransferases"/>
    <property type="match status" value="2"/>
</dbReference>
<dbReference type="PANTHER" id="PTHR45527:SF10">
    <property type="entry name" value="PYOCHELIN SYNTHASE PCHF"/>
    <property type="match status" value="1"/>
</dbReference>
<name>A0A239BJG5_9BACT</name>
<organism evidence="6 7">
    <name type="scientific">Humidesulfovibrio mexicanus</name>
    <dbReference type="NCBI Taxonomy" id="147047"/>
    <lineage>
        <taxon>Bacteria</taxon>
        <taxon>Pseudomonadati</taxon>
        <taxon>Thermodesulfobacteriota</taxon>
        <taxon>Desulfovibrionia</taxon>
        <taxon>Desulfovibrionales</taxon>
        <taxon>Desulfovibrionaceae</taxon>
        <taxon>Humidesulfovibrio</taxon>
    </lineage>
</organism>
<dbReference type="SMART" id="SM00823">
    <property type="entry name" value="PKS_PP"/>
    <property type="match status" value="1"/>
</dbReference>
<dbReference type="PANTHER" id="PTHR45527">
    <property type="entry name" value="NONRIBOSOMAL PEPTIDE SYNTHETASE"/>
    <property type="match status" value="1"/>
</dbReference>
<dbReference type="Gene3D" id="3.30.300.30">
    <property type="match status" value="1"/>
</dbReference>
<dbReference type="CDD" id="cd19535">
    <property type="entry name" value="Cyc_NRPS"/>
    <property type="match status" value="1"/>
</dbReference>
<dbReference type="EMBL" id="FZOC01000005">
    <property type="protein sequence ID" value="SNS08357.1"/>
    <property type="molecule type" value="Genomic_DNA"/>
</dbReference>
<dbReference type="InterPro" id="IPR000873">
    <property type="entry name" value="AMP-dep_synth/lig_dom"/>
</dbReference>
<evidence type="ECO:0000259" key="5">
    <source>
        <dbReference type="PROSITE" id="PS50075"/>
    </source>
</evidence>
<dbReference type="GO" id="GO:0044550">
    <property type="term" value="P:secondary metabolite biosynthetic process"/>
    <property type="evidence" value="ECO:0007669"/>
    <property type="project" value="TreeGrafter"/>
</dbReference>
<dbReference type="GO" id="GO:0031177">
    <property type="term" value="F:phosphopantetheine binding"/>
    <property type="evidence" value="ECO:0007669"/>
    <property type="project" value="InterPro"/>
</dbReference>
<dbReference type="GO" id="GO:0016874">
    <property type="term" value="F:ligase activity"/>
    <property type="evidence" value="ECO:0007669"/>
    <property type="project" value="UniProtKB-KW"/>
</dbReference>
<dbReference type="GO" id="GO:0000036">
    <property type="term" value="F:acyl carrier activity"/>
    <property type="evidence" value="ECO:0007669"/>
    <property type="project" value="TreeGrafter"/>
</dbReference>
<dbReference type="AlphaFoldDB" id="A0A239BJG5"/>
<dbReference type="InterPro" id="IPR036736">
    <property type="entry name" value="ACP-like_sf"/>
</dbReference>
<dbReference type="InterPro" id="IPR001242">
    <property type="entry name" value="Condensation_dom"/>
</dbReference>
<dbReference type="FunFam" id="3.30.559.10:FF:000023">
    <property type="entry name" value="Non-ribosomal peptide synthetase"/>
    <property type="match status" value="1"/>
</dbReference>
<dbReference type="PROSITE" id="PS00455">
    <property type="entry name" value="AMP_BINDING"/>
    <property type="match status" value="1"/>
</dbReference>
<evidence type="ECO:0000256" key="4">
    <source>
        <dbReference type="ARBA" id="ARBA00022598"/>
    </source>
</evidence>
<accession>A0A239BJG5</accession>
<evidence type="ECO:0000313" key="7">
    <source>
        <dbReference type="Proteomes" id="UP000198324"/>
    </source>
</evidence>
<dbReference type="GO" id="GO:0005737">
    <property type="term" value="C:cytoplasm"/>
    <property type="evidence" value="ECO:0007669"/>
    <property type="project" value="TreeGrafter"/>
</dbReference>
<dbReference type="InterPro" id="IPR020845">
    <property type="entry name" value="AMP-binding_CS"/>
</dbReference>
<dbReference type="SUPFAM" id="SSF47336">
    <property type="entry name" value="ACP-like"/>
    <property type="match status" value="1"/>
</dbReference>
<dbReference type="NCBIfam" id="TIGR01733">
    <property type="entry name" value="AA-adenyl-dom"/>
    <property type="match status" value="1"/>
</dbReference>
<dbReference type="Pfam" id="PF00550">
    <property type="entry name" value="PP-binding"/>
    <property type="match status" value="1"/>
</dbReference>
<sequence>MARRFTFSKDQLNAAIPHSNTQPRLRPGPEDSRYEPFPLTDLQQAYWIGRSNGLTGGTGMQLYLELRCHGLDLNRLARALDKLVLRHDMLRCVICDEGLQRVLETVPSMEVPEEDFSALDPEQQAARLADTARSMQEATADLRRWPQSQVRFSRTGGPGQGRLHFKWDMWCFDGRSFQIVIEDLAALYRDPEASLPPLRLRFRDYVLAVEEHVKSKDSERDLAYWRKRLATLPPAPALPRPPSECAVGAEPRGFFTHTRTLSREHTAAIQKSCAHHGLSLTSFMGALYGEVIGLWSGMRRFTLNFPRFNRNLDWHPDVSDMVGEFASFTLLEVDLDSGATFLERAKHLQLRMWTDLEHGSVSGLRLLRERASDMGGLDLQAMPVVFTAMPDRRAVGKNLEQAIATFGEVANSKGETPQVQLDCQYFLLDDSLRVNWDIQQGAYPAGVPNDMFDEYLRLLKWFADDEDAWNATHPASIPARQLCARDRQNVTPLALPDTTVYGLFEARAERFPSKIAVISGVERISYGTLLRHARTIGARIRQALDSGADAPRPGPTPVAGVLLRRGWKQVAAVLGIQAAGLAYLPLDTGAPPARTQSVLAASRPRLVLAEGAFLHTGGGDPTPFVSVDDLLLPAESLPPPRGPVQSDPAYMIFTSGSTGAPKGVTVGHKALLNMVAYTNGRFRIDEDDVFLGVTALHHDLSVFDIFGAMAAGAAMVCLDHDRALDTAHWARMVRAERVSIWNSVPMLMECLLAQKGGEASLPDLRLAILGGDWLDPGIIQRLRAAAPKARLVSIGGPTETTVWNIMHDTADTPDGWDTIPYGRPIDNASYHILTPVLQDAPDWVCGEMYCGGAPLCMSSNTDPTLDALNFVAHPRTGERLYRTGDMGRYRPDGLIEIMGRKDFQLNINGYRLDPAEVENELHRHPDIRRAVVCAVGGRGAEVLGAFLLPGPKGINPRGVRTWLFSRLPVQMQPKALFVVDKFPLTPNGKLDRKALAATPLSRTAQMQEEQRPPANAMELLLAELWEEVLPSPAPGAMSNFFELGGNSLMAMQLMARIEDRLFIRPPLARFFAAPTIAELADALLEQLAGTRRQEEAA</sequence>
<evidence type="ECO:0000256" key="1">
    <source>
        <dbReference type="ARBA" id="ARBA00004924"/>
    </source>
</evidence>
<dbReference type="InterPro" id="IPR029058">
    <property type="entry name" value="AB_hydrolase_fold"/>
</dbReference>
<protein>
    <submittedName>
        <fullName evidence="6">Amino acid adenylation domain-containing protein</fullName>
    </submittedName>
</protein>
<gene>
    <name evidence="6" type="ORF">SAMN04488503_2647</name>
</gene>
<keyword evidence="4" id="KW-0436">Ligase</keyword>
<dbReference type="Pfam" id="PF00501">
    <property type="entry name" value="AMP-binding"/>
    <property type="match status" value="1"/>
</dbReference>
<reference evidence="6 7" key="1">
    <citation type="submission" date="2017-06" db="EMBL/GenBank/DDBJ databases">
        <authorList>
            <person name="Kim H.J."/>
            <person name="Triplett B.A."/>
        </authorList>
    </citation>
    <scope>NUCLEOTIDE SEQUENCE [LARGE SCALE GENOMIC DNA]</scope>
    <source>
        <strain evidence="6 7">DSM 13116</strain>
    </source>
</reference>
<dbReference type="Pfam" id="PF00668">
    <property type="entry name" value="Condensation"/>
    <property type="match status" value="1"/>
</dbReference>
<dbReference type="Pfam" id="PF13193">
    <property type="entry name" value="AMP-binding_C"/>
    <property type="match status" value="1"/>
</dbReference>
<dbReference type="Proteomes" id="UP000198324">
    <property type="component" value="Unassembled WGS sequence"/>
</dbReference>
<dbReference type="OrthoDB" id="9757540at2"/>
<evidence type="ECO:0000256" key="2">
    <source>
        <dbReference type="ARBA" id="ARBA00022450"/>
    </source>
</evidence>
<keyword evidence="7" id="KW-1185">Reference proteome</keyword>
<dbReference type="InterPro" id="IPR025110">
    <property type="entry name" value="AMP-bd_C"/>
</dbReference>
<dbReference type="InterPro" id="IPR009081">
    <property type="entry name" value="PP-bd_ACP"/>
</dbReference>
<evidence type="ECO:0000256" key="3">
    <source>
        <dbReference type="ARBA" id="ARBA00022553"/>
    </source>
</evidence>
<dbReference type="InterPro" id="IPR010071">
    <property type="entry name" value="AA_adenyl_dom"/>
</dbReference>
<dbReference type="Gene3D" id="3.30.559.30">
    <property type="entry name" value="Nonribosomal peptide synthetase, condensation domain"/>
    <property type="match status" value="1"/>
</dbReference>
<dbReference type="InterPro" id="IPR057737">
    <property type="entry name" value="Condensation_MtbB-like"/>
</dbReference>
<dbReference type="RefSeq" id="WP_089274848.1">
    <property type="nucleotide sequence ID" value="NZ_FZOC01000005.1"/>
</dbReference>
<keyword evidence="2" id="KW-0596">Phosphopantetheine</keyword>
<dbReference type="GO" id="GO:0043041">
    <property type="term" value="P:amino acid activation for nonribosomal peptide biosynthetic process"/>
    <property type="evidence" value="ECO:0007669"/>
    <property type="project" value="TreeGrafter"/>
</dbReference>
<dbReference type="InterPro" id="IPR045851">
    <property type="entry name" value="AMP-bd_C_sf"/>
</dbReference>
<dbReference type="PROSITE" id="PS50075">
    <property type="entry name" value="CARRIER"/>
    <property type="match status" value="1"/>
</dbReference>
<feature type="domain" description="Carrier" evidence="5">
    <location>
        <begin position="1012"/>
        <end position="1087"/>
    </location>
</feature>
<comment type="pathway">
    <text evidence="1">Siderophore biosynthesis.</text>
</comment>
<dbReference type="SUPFAM" id="SSF56801">
    <property type="entry name" value="Acetyl-CoA synthetase-like"/>
    <property type="match status" value="1"/>
</dbReference>
<dbReference type="InterPro" id="IPR023213">
    <property type="entry name" value="CAT-like_dom_sf"/>
</dbReference>
<keyword evidence="3" id="KW-0597">Phosphoprotein</keyword>
<dbReference type="Gene3D" id="3.30.559.10">
    <property type="entry name" value="Chloramphenicol acetyltransferase-like domain"/>
    <property type="match status" value="1"/>
</dbReference>
<evidence type="ECO:0000313" key="6">
    <source>
        <dbReference type="EMBL" id="SNS08357.1"/>
    </source>
</evidence>
<dbReference type="InterPro" id="IPR020806">
    <property type="entry name" value="PKS_PP-bd"/>
</dbReference>